<gene>
    <name evidence="4" type="ORF">EDD27_4686</name>
</gene>
<feature type="domain" description="Tryptophan synthase beta chain-like PALP" evidence="3">
    <location>
        <begin position="39"/>
        <end position="324"/>
    </location>
</feature>
<sequence length="348" mass="36466">MAIMEFLNPGRAPYTARERDLIGTAHARQARAHFDRHPAYRPTPVHTLPGLAGTRAVHVKDESGRMGLGSFKALGGAYAVHLLTERHGGGTPVVCASAGNHGISVASGAREAGVGCAVYLSHDVPETFAQRLRALGADVRRDGDDYEAAMAAAQRAAHDHGWRLVADSSWEGYTEVPLDVMRGYTVLFDELTGPGAPLEAPTHVFVQAGVGGLAAAAAGYVRDRWGEQPKIVVVEPEGAPCLIESARAGRPVRVQGSHTDLGRLDCREPSLIAHRLLSRLADLYLTISDDQADAAARLLAQHGAALSACGAAGAAGLLRVTRAGRAALGLDAVSRVLLVGTEGSVEPK</sequence>
<dbReference type="PANTHER" id="PTHR42937">
    <property type="match status" value="1"/>
</dbReference>
<evidence type="ECO:0000256" key="1">
    <source>
        <dbReference type="ARBA" id="ARBA00001933"/>
    </source>
</evidence>
<name>A0A438M8Q3_9ACTN</name>
<dbReference type="SUPFAM" id="SSF53686">
    <property type="entry name" value="Tryptophan synthase beta subunit-like PLP-dependent enzymes"/>
    <property type="match status" value="1"/>
</dbReference>
<evidence type="ECO:0000313" key="5">
    <source>
        <dbReference type="Proteomes" id="UP000284824"/>
    </source>
</evidence>
<reference evidence="4 5" key="1">
    <citation type="submission" date="2019-01" db="EMBL/GenBank/DDBJ databases">
        <title>Sequencing the genomes of 1000 actinobacteria strains.</title>
        <authorList>
            <person name="Klenk H.-P."/>
        </authorList>
    </citation>
    <scope>NUCLEOTIDE SEQUENCE [LARGE SCALE GENOMIC DNA]</scope>
    <source>
        <strain evidence="4 5">DSM 43925</strain>
    </source>
</reference>
<organism evidence="4 5">
    <name type="scientific">Nonomuraea polychroma</name>
    <dbReference type="NCBI Taxonomy" id="46176"/>
    <lineage>
        <taxon>Bacteria</taxon>
        <taxon>Bacillati</taxon>
        <taxon>Actinomycetota</taxon>
        <taxon>Actinomycetes</taxon>
        <taxon>Streptosporangiales</taxon>
        <taxon>Streptosporangiaceae</taxon>
        <taxon>Nonomuraea</taxon>
    </lineage>
</organism>
<dbReference type="GO" id="GO:0016829">
    <property type="term" value="F:lyase activity"/>
    <property type="evidence" value="ECO:0007669"/>
    <property type="project" value="UniProtKB-KW"/>
</dbReference>
<protein>
    <submittedName>
        <fullName evidence="4">Diaminopropionate ammonia-lyase</fullName>
    </submittedName>
</protein>
<accession>A0A438M8Q3</accession>
<dbReference type="EMBL" id="SAUN01000001">
    <property type="protein sequence ID" value="RVX42068.1"/>
    <property type="molecule type" value="Genomic_DNA"/>
</dbReference>
<keyword evidence="2" id="KW-0663">Pyridoxal phosphate</keyword>
<dbReference type="Proteomes" id="UP000284824">
    <property type="component" value="Unassembled WGS sequence"/>
</dbReference>
<evidence type="ECO:0000259" key="3">
    <source>
        <dbReference type="Pfam" id="PF00291"/>
    </source>
</evidence>
<proteinExistence type="predicted"/>
<dbReference type="Pfam" id="PF00291">
    <property type="entry name" value="PALP"/>
    <property type="match status" value="1"/>
</dbReference>
<dbReference type="InterPro" id="IPR036052">
    <property type="entry name" value="TrpB-like_PALP_sf"/>
</dbReference>
<dbReference type="AlphaFoldDB" id="A0A438M8Q3"/>
<comment type="cofactor">
    <cofactor evidence="1">
        <name>pyridoxal 5'-phosphate</name>
        <dbReference type="ChEBI" id="CHEBI:597326"/>
    </cofactor>
</comment>
<keyword evidence="4" id="KW-0456">Lyase</keyword>
<dbReference type="GO" id="GO:1901605">
    <property type="term" value="P:alpha-amino acid metabolic process"/>
    <property type="evidence" value="ECO:0007669"/>
    <property type="project" value="UniProtKB-ARBA"/>
</dbReference>
<comment type="caution">
    <text evidence="4">The sequence shown here is derived from an EMBL/GenBank/DDBJ whole genome shotgun (WGS) entry which is preliminary data.</text>
</comment>
<evidence type="ECO:0000313" key="4">
    <source>
        <dbReference type="EMBL" id="RVX42068.1"/>
    </source>
</evidence>
<evidence type="ECO:0000256" key="2">
    <source>
        <dbReference type="ARBA" id="ARBA00022898"/>
    </source>
</evidence>
<dbReference type="InterPro" id="IPR001926">
    <property type="entry name" value="TrpB-like_PALP"/>
</dbReference>
<dbReference type="Gene3D" id="3.40.50.1100">
    <property type="match status" value="2"/>
</dbReference>
<keyword evidence="5" id="KW-1185">Reference proteome</keyword>
<dbReference type="PANTHER" id="PTHR42937:SF1">
    <property type="entry name" value="DIAMINOPROPIONATE AMMONIA-LYASE"/>
    <property type="match status" value="1"/>
</dbReference>